<keyword evidence="2" id="KW-1185">Reference proteome</keyword>
<dbReference type="Proteomes" id="UP000663880">
    <property type="component" value="Unassembled WGS sequence"/>
</dbReference>
<dbReference type="OrthoDB" id="6931870at2759"/>
<dbReference type="AlphaFoldDB" id="A0A821XMQ1"/>
<dbReference type="EMBL" id="CAJOBZ010000070">
    <property type="protein sequence ID" value="CAF4946106.1"/>
    <property type="molecule type" value="Genomic_DNA"/>
</dbReference>
<gene>
    <name evidence="1" type="ORF">PMACD_LOCUS15185</name>
</gene>
<organism evidence="1 2">
    <name type="scientific">Pieris macdunnoughi</name>
    <dbReference type="NCBI Taxonomy" id="345717"/>
    <lineage>
        <taxon>Eukaryota</taxon>
        <taxon>Metazoa</taxon>
        <taxon>Ecdysozoa</taxon>
        <taxon>Arthropoda</taxon>
        <taxon>Hexapoda</taxon>
        <taxon>Insecta</taxon>
        <taxon>Pterygota</taxon>
        <taxon>Neoptera</taxon>
        <taxon>Endopterygota</taxon>
        <taxon>Lepidoptera</taxon>
        <taxon>Glossata</taxon>
        <taxon>Ditrysia</taxon>
        <taxon>Papilionoidea</taxon>
        <taxon>Pieridae</taxon>
        <taxon>Pierinae</taxon>
        <taxon>Pieris</taxon>
    </lineage>
</organism>
<comment type="caution">
    <text evidence="1">The sequence shown here is derived from an EMBL/GenBank/DDBJ whole genome shotgun (WGS) entry which is preliminary data.</text>
</comment>
<sequence length="107" mass="13239">MLSSDTGSSEDSDYVYRKKKYILLYLKHRKKRARRTFWLCQHIRERTLKEEYRLFYDLDDEKFNNYYRVSREQFQELLSFVEADILKQNTNYRKAIPPQEKLAVCLR</sequence>
<evidence type="ECO:0000313" key="1">
    <source>
        <dbReference type="EMBL" id="CAF4946106.1"/>
    </source>
</evidence>
<accession>A0A821XMQ1</accession>
<evidence type="ECO:0000313" key="2">
    <source>
        <dbReference type="Proteomes" id="UP000663880"/>
    </source>
</evidence>
<proteinExistence type="predicted"/>
<protein>
    <submittedName>
        <fullName evidence="1">Uncharacterized protein</fullName>
    </submittedName>
</protein>
<reference evidence="1" key="1">
    <citation type="submission" date="2021-02" db="EMBL/GenBank/DDBJ databases">
        <authorList>
            <person name="Steward A R."/>
        </authorList>
    </citation>
    <scope>NUCLEOTIDE SEQUENCE</scope>
</reference>
<name>A0A821XMQ1_9NEOP</name>